<organism evidence="14 15">
    <name type="scientific">Stylonychia lemnae</name>
    <name type="common">Ciliate</name>
    <dbReference type="NCBI Taxonomy" id="5949"/>
    <lineage>
        <taxon>Eukaryota</taxon>
        <taxon>Sar</taxon>
        <taxon>Alveolata</taxon>
        <taxon>Ciliophora</taxon>
        <taxon>Intramacronucleata</taxon>
        <taxon>Spirotrichea</taxon>
        <taxon>Stichotrichia</taxon>
        <taxon>Sporadotrichida</taxon>
        <taxon>Oxytrichidae</taxon>
        <taxon>Stylonychinae</taxon>
        <taxon>Stylonychia</taxon>
    </lineage>
</organism>
<keyword evidence="5 10" id="KW-0786">Thiamine pyrophosphate</keyword>
<evidence type="ECO:0000256" key="6">
    <source>
        <dbReference type="ARBA" id="ARBA00023239"/>
    </source>
</evidence>
<dbReference type="PANTHER" id="PTHR43710">
    <property type="entry name" value="2-HYDROXYACYL-COA LYASE"/>
    <property type="match status" value="1"/>
</dbReference>
<evidence type="ECO:0000256" key="7">
    <source>
        <dbReference type="ARBA" id="ARBA00044451"/>
    </source>
</evidence>
<dbReference type="InParanoid" id="A0A077ZUA3"/>
<sequence length="561" mass="61645">MITGYEVLAKALAKQNIQYSFGIVGIPITNIAMAFQSESIQYYGFRNEQAAAYSAGIVGYITKRPGVVLAVSGPGMTNCISAMANSMVNKWPMIVIGGASETSLDGKGAFQEFDTMACSKPVSKYSARPASINHIPLVVERAVRMSMYGTPGPVYIEMPSDIIHGKVEESSIQYFPLVELLPQLQLSDSQVGATLNLLKSAKNPLVIVGKGVAYGQADQEMRDFINKTNLPFLATPMGKGVVKDSDSHSVGGARTFVLQNADVIFLCGARLNWILHFGEAPRFNKNVKIIQLDNDPHEFHTNVKAEVALVGDAKVILNQLNNAVKEQILPDTSDWWKNLKQRVVKNKVDSEKLQADRTIPMNYYSVLRMVEDSIHAQKDDYIIVSEGSNTMDIGRTILSNDSGRQRLDAGTFGTMGVGFGFAIAAHAIHPKKKIVMVVGDSAFGFSGMEVETAARYNIPLKVIIVNNNGITYGQEEIDKTNPQQIPVFALSVESKYEMISQAFGGKGAMVKDHKNLQERLTEMLNDNNLWVLNVMIDPNAARKPQEFAWLTGEKKKEEAKL</sequence>
<keyword evidence="3" id="KW-0479">Metal-binding</keyword>
<dbReference type="PANTHER" id="PTHR43710:SF2">
    <property type="entry name" value="2-HYDROXYACYL-COA LYASE 1"/>
    <property type="match status" value="1"/>
</dbReference>
<reference evidence="14 15" key="1">
    <citation type="submission" date="2014-06" db="EMBL/GenBank/DDBJ databases">
        <authorList>
            <person name="Swart Estienne"/>
        </authorList>
    </citation>
    <scope>NUCLEOTIDE SEQUENCE [LARGE SCALE GENOMIC DNA]</scope>
    <source>
        <strain evidence="14 15">130c</strain>
    </source>
</reference>
<dbReference type="FunFam" id="3.40.50.1220:FF:000006">
    <property type="entry name" value="2-hydroxyacyl-CoA lyase 1"/>
    <property type="match status" value="1"/>
</dbReference>
<evidence type="ECO:0000256" key="8">
    <source>
        <dbReference type="ARBA" id="ARBA00044454"/>
    </source>
</evidence>
<name>A0A077ZUA3_STYLE</name>
<feature type="domain" description="Thiamine pyrophosphate enzyme TPP-binding" evidence="12">
    <location>
        <begin position="387"/>
        <end position="534"/>
    </location>
</feature>
<evidence type="ECO:0000256" key="2">
    <source>
        <dbReference type="ARBA" id="ARBA00007812"/>
    </source>
</evidence>
<evidence type="ECO:0000259" key="12">
    <source>
        <dbReference type="Pfam" id="PF02775"/>
    </source>
</evidence>
<evidence type="ECO:0000256" key="3">
    <source>
        <dbReference type="ARBA" id="ARBA00022723"/>
    </source>
</evidence>
<dbReference type="GO" id="GO:0106359">
    <property type="term" value="F:2-hydroxyacyl-CoA lyase activity"/>
    <property type="evidence" value="ECO:0007669"/>
    <property type="project" value="UniProtKB-EC"/>
</dbReference>
<dbReference type="InterPro" id="IPR012000">
    <property type="entry name" value="Thiamin_PyroP_enz_cen_dom"/>
</dbReference>
<dbReference type="Pfam" id="PF00205">
    <property type="entry name" value="TPP_enzyme_M"/>
    <property type="match status" value="1"/>
</dbReference>
<feature type="domain" description="Thiamine pyrophosphate enzyme N-terminal TPP-binding" evidence="13">
    <location>
        <begin position="3"/>
        <end position="117"/>
    </location>
</feature>
<dbReference type="Gene3D" id="3.40.50.1220">
    <property type="entry name" value="TPP-binding domain"/>
    <property type="match status" value="1"/>
</dbReference>
<keyword evidence="15" id="KW-1185">Reference proteome</keyword>
<dbReference type="Proteomes" id="UP000039865">
    <property type="component" value="Unassembled WGS sequence"/>
</dbReference>
<dbReference type="GO" id="GO:0001561">
    <property type="term" value="P:fatty acid alpha-oxidation"/>
    <property type="evidence" value="ECO:0007669"/>
    <property type="project" value="TreeGrafter"/>
</dbReference>
<evidence type="ECO:0000256" key="10">
    <source>
        <dbReference type="RuleBase" id="RU362132"/>
    </source>
</evidence>
<dbReference type="AlphaFoldDB" id="A0A077ZUA3"/>
<evidence type="ECO:0000256" key="9">
    <source>
        <dbReference type="ARBA" id="ARBA00044518"/>
    </source>
</evidence>
<evidence type="ECO:0000313" key="15">
    <source>
        <dbReference type="Proteomes" id="UP000039865"/>
    </source>
</evidence>
<dbReference type="InterPro" id="IPR045025">
    <property type="entry name" value="HACL1-like"/>
</dbReference>
<dbReference type="GO" id="GO:0005777">
    <property type="term" value="C:peroxisome"/>
    <property type="evidence" value="ECO:0007669"/>
    <property type="project" value="TreeGrafter"/>
</dbReference>
<dbReference type="InterPro" id="IPR029061">
    <property type="entry name" value="THDP-binding"/>
</dbReference>
<dbReference type="Gene3D" id="3.40.50.970">
    <property type="match status" value="2"/>
</dbReference>
<evidence type="ECO:0000256" key="4">
    <source>
        <dbReference type="ARBA" id="ARBA00022842"/>
    </source>
</evidence>
<evidence type="ECO:0000256" key="5">
    <source>
        <dbReference type="ARBA" id="ARBA00023052"/>
    </source>
</evidence>
<protein>
    <recommendedName>
        <fullName evidence="9">2-hydroxyacyl-CoA lyase</fullName>
        <ecNumber evidence="9">4.1.2.63</ecNumber>
    </recommendedName>
</protein>
<dbReference type="InterPro" id="IPR011766">
    <property type="entry name" value="TPP_enzyme_TPP-bd"/>
</dbReference>
<keyword evidence="6 14" id="KW-0456">Lyase</keyword>
<dbReference type="CDD" id="cd02004">
    <property type="entry name" value="TPP_BZL_OCoD_HPCL"/>
    <property type="match status" value="1"/>
</dbReference>
<evidence type="ECO:0000313" key="14">
    <source>
        <dbReference type="EMBL" id="CDW72046.1"/>
    </source>
</evidence>
<dbReference type="SUPFAM" id="SSF52467">
    <property type="entry name" value="DHS-like NAD/FAD-binding domain"/>
    <property type="match status" value="1"/>
</dbReference>
<feature type="domain" description="Thiamine pyrophosphate enzyme central" evidence="11">
    <location>
        <begin position="194"/>
        <end position="320"/>
    </location>
</feature>
<evidence type="ECO:0000259" key="13">
    <source>
        <dbReference type="Pfam" id="PF02776"/>
    </source>
</evidence>
<dbReference type="PROSITE" id="PS00187">
    <property type="entry name" value="TPP_ENZYMES"/>
    <property type="match status" value="1"/>
</dbReference>
<dbReference type="GO" id="GO:0000287">
    <property type="term" value="F:magnesium ion binding"/>
    <property type="evidence" value="ECO:0007669"/>
    <property type="project" value="InterPro"/>
</dbReference>
<proteinExistence type="inferred from homology"/>
<dbReference type="SUPFAM" id="SSF52518">
    <property type="entry name" value="Thiamin diphosphate-binding fold (THDP-binding)"/>
    <property type="match status" value="2"/>
</dbReference>
<dbReference type="GO" id="GO:0030976">
    <property type="term" value="F:thiamine pyrophosphate binding"/>
    <property type="evidence" value="ECO:0007669"/>
    <property type="project" value="InterPro"/>
</dbReference>
<gene>
    <name evidence="14" type="primary">Contig4216.g4514</name>
    <name evidence="14" type="ORF">STYLEM_999</name>
</gene>
<dbReference type="InterPro" id="IPR012001">
    <property type="entry name" value="Thiamin_PyroP_enz_TPP-bd_dom"/>
</dbReference>
<comment type="cofactor">
    <cofactor evidence="1">
        <name>thiamine diphosphate</name>
        <dbReference type="ChEBI" id="CHEBI:58937"/>
    </cofactor>
</comment>
<comment type="catalytic activity">
    <reaction evidence="8">
        <text>an (R)-2-hydroxy-long-chain-fatty acyl-CoA = a long-chain fatty aldehyde + formyl-CoA</text>
        <dbReference type="Rhea" id="RHEA:67444"/>
        <dbReference type="ChEBI" id="CHEBI:17176"/>
        <dbReference type="ChEBI" id="CHEBI:57376"/>
        <dbReference type="ChEBI" id="CHEBI:170012"/>
        <dbReference type="EC" id="4.1.2.63"/>
    </reaction>
    <physiologicalReaction direction="left-to-right" evidence="8">
        <dbReference type="Rhea" id="RHEA:67445"/>
    </physiologicalReaction>
</comment>
<dbReference type="Pfam" id="PF02776">
    <property type="entry name" value="TPP_enzyme_N"/>
    <property type="match status" value="1"/>
</dbReference>
<comment type="catalytic activity">
    <reaction evidence="7">
        <text>a 2-hydroxy-3-methyl fatty acyl-CoA = a 2-methyl-branched fatty aldehyde + formyl-CoA</text>
        <dbReference type="Rhea" id="RHEA:25375"/>
        <dbReference type="ChEBI" id="CHEBI:49188"/>
        <dbReference type="ChEBI" id="CHEBI:57376"/>
        <dbReference type="ChEBI" id="CHEBI:58783"/>
        <dbReference type="EC" id="4.1.2.63"/>
    </reaction>
    <physiologicalReaction direction="left-to-right" evidence="7">
        <dbReference type="Rhea" id="RHEA:25376"/>
    </physiologicalReaction>
</comment>
<dbReference type="CDD" id="cd07035">
    <property type="entry name" value="TPP_PYR_POX_like"/>
    <property type="match status" value="1"/>
</dbReference>
<dbReference type="EMBL" id="CCKQ01000956">
    <property type="protein sequence ID" value="CDW72046.1"/>
    <property type="molecule type" value="Genomic_DNA"/>
</dbReference>
<accession>A0A077ZUA3</accession>
<dbReference type="InterPro" id="IPR000399">
    <property type="entry name" value="TPP-bd_CS"/>
</dbReference>
<evidence type="ECO:0000259" key="11">
    <source>
        <dbReference type="Pfam" id="PF00205"/>
    </source>
</evidence>
<evidence type="ECO:0000256" key="1">
    <source>
        <dbReference type="ARBA" id="ARBA00001964"/>
    </source>
</evidence>
<dbReference type="InterPro" id="IPR029035">
    <property type="entry name" value="DHS-like_NAD/FAD-binding_dom"/>
</dbReference>
<dbReference type="FunCoup" id="A0A077ZUA3">
    <property type="interactions" value="4"/>
</dbReference>
<keyword evidence="4" id="KW-0460">Magnesium</keyword>
<dbReference type="OrthoDB" id="16262at2759"/>
<dbReference type="EC" id="4.1.2.63" evidence="9"/>
<comment type="similarity">
    <text evidence="2 10">Belongs to the TPP enzyme family.</text>
</comment>
<dbReference type="OMA" id="QETDMIG"/>
<dbReference type="Pfam" id="PF02775">
    <property type="entry name" value="TPP_enzyme_C"/>
    <property type="match status" value="1"/>
</dbReference>